<dbReference type="EMBL" id="KR063278">
    <property type="protein sequence ID" value="AKJ72536.1"/>
    <property type="molecule type" value="Genomic_DNA"/>
</dbReference>
<proteinExistence type="predicted"/>
<dbReference type="GeneID" id="26517459"/>
<protein>
    <submittedName>
        <fullName evidence="2">Uncharacterized protein</fullName>
    </submittedName>
</protein>
<keyword evidence="3" id="KW-1185">Reference proteome</keyword>
<organism evidence="2 3">
    <name type="scientific">Gordonia phage GMA7</name>
    <dbReference type="NCBI Taxonomy" id="1647286"/>
    <lineage>
        <taxon>Viruses</taxon>
        <taxon>Duplodnaviria</taxon>
        <taxon>Heunggongvirae</taxon>
        <taxon>Uroviricota</taxon>
        <taxon>Caudoviricetes</taxon>
        <taxon>Getseptimavirus</taxon>
        <taxon>Getseptimavirus GMA7</taxon>
    </lineage>
</organism>
<evidence type="ECO:0000313" key="3">
    <source>
        <dbReference type="Proteomes" id="UP000202743"/>
    </source>
</evidence>
<accession>A0A0K0N7A5</accession>
<name>A0A0K0N7A5_9CAUD</name>
<dbReference type="OrthoDB" id="24845at10239"/>
<feature type="region of interest" description="Disordered" evidence="1">
    <location>
        <begin position="1"/>
        <end position="34"/>
    </location>
</feature>
<dbReference type="KEGG" id="vg:26517459"/>
<dbReference type="Proteomes" id="UP000202743">
    <property type="component" value="Segment"/>
</dbReference>
<evidence type="ECO:0000256" key="1">
    <source>
        <dbReference type="SAM" id="MobiDB-lite"/>
    </source>
</evidence>
<feature type="compositionally biased region" description="Basic and acidic residues" evidence="1">
    <location>
        <begin position="1"/>
        <end position="14"/>
    </location>
</feature>
<sequence length="124" mass="13923">MSSNVNDKDNEMRSKFGLVVQPDPKPNGNESAHDLVGRDLETKIWVEEDKVRLEYDIMLESFISLCDMTNLDPVEIMEKRKAFGLEKYGTVLQAGNGRNNLKDAVDEIADALVYLNCALKEGNS</sequence>
<reference evidence="2 3" key="1">
    <citation type="journal article" date="2015" name="PLoS ONE">
        <title>Lysis to Kill: Evaluation of the Lytic Abilities, and Genomics of Nine Bacteriophages Infective for Gordonia spp. and Their Potential Use in Activated Sludge Foam Biocontrol.</title>
        <authorList>
            <person name="Dyson Z.A."/>
            <person name="Tucci J."/>
            <person name="Seviour R.J."/>
            <person name="Petrovski S."/>
        </authorList>
    </citation>
    <scope>NUCLEOTIDE SEQUENCE [LARGE SCALE GENOMIC DNA]</scope>
</reference>
<dbReference type="RefSeq" id="YP_009189236.1">
    <property type="nucleotide sequence ID" value="NC_028673.1"/>
</dbReference>
<evidence type="ECO:0000313" key="2">
    <source>
        <dbReference type="EMBL" id="AKJ72536.1"/>
    </source>
</evidence>
<gene>
    <name evidence="2" type="ORF">GMA7_100</name>
</gene>